<evidence type="ECO:0000313" key="4">
    <source>
        <dbReference type="Proteomes" id="UP001139414"/>
    </source>
</evidence>
<dbReference type="Proteomes" id="UP001139414">
    <property type="component" value="Unassembled WGS sequence"/>
</dbReference>
<dbReference type="InterPro" id="IPR023393">
    <property type="entry name" value="START-like_dom_sf"/>
</dbReference>
<dbReference type="Gene3D" id="3.30.530.20">
    <property type="match status" value="1"/>
</dbReference>
<evidence type="ECO:0000256" key="1">
    <source>
        <dbReference type="ARBA" id="ARBA00006817"/>
    </source>
</evidence>
<proteinExistence type="inferred from homology"/>
<keyword evidence="4" id="KW-1185">Reference proteome</keyword>
<sequence length="142" mass="16392">MKNKNPGTITVKTIIRADINKVWNSWTNSEHITKWNFANDEWCCPNAENDLKPNGKFSWRMEAKDGSAGFDFTGEYEKVIEKELITYKMSDGRLVRIDFVENGDKVTLSETFNAEGTNSDEQQRAGWQAILENFKKYVEAKK</sequence>
<accession>A0A9X1LH94</accession>
<feature type="domain" description="Activator of Hsp90 ATPase homologue 1/2-like C-terminal" evidence="2">
    <location>
        <begin position="17"/>
        <end position="139"/>
    </location>
</feature>
<dbReference type="AlphaFoldDB" id="A0A9X1LH94"/>
<reference evidence="3" key="1">
    <citation type="submission" date="2021-10" db="EMBL/GenBank/DDBJ databases">
        <title>Gramella sp. ASW11-100T, isolated from marine sediment.</title>
        <authorList>
            <person name="Xia C."/>
        </authorList>
    </citation>
    <scope>NUCLEOTIDE SEQUENCE</scope>
    <source>
        <strain evidence="3">ASW11-100</strain>
    </source>
</reference>
<gene>
    <name evidence="3" type="ORF">LGQ90_03375</name>
</gene>
<dbReference type="InterPro" id="IPR013538">
    <property type="entry name" value="ASHA1/2-like_C"/>
</dbReference>
<dbReference type="Pfam" id="PF08327">
    <property type="entry name" value="AHSA1"/>
    <property type="match status" value="1"/>
</dbReference>
<comment type="similarity">
    <text evidence="1">Belongs to the AHA1 family.</text>
</comment>
<dbReference type="CDD" id="cd08897">
    <property type="entry name" value="SRPBCC_CalC_Aha1-like_4"/>
    <property type="match status" value="1"/>
</dbReference>
<protein>
    <submittedName>
        <fullName evidence="3">SRPBCC family protein</fullName>
    </submittedName>
</protein>
<dbReference type="SUPFAM" id="SSF55961">
    <property type="entry name" value="Bet v1-like"/>
    <property type="match status" value="1"/>
</dbReference>
<organism evidence="3 4">
    <name type="scientific">Christiangramia sediminis</name>
    <dbReference type="NCBI Taxonomy" id="2881336"/>
    <lineage>
        <taxon>Bacteria</taxon>
        <taxon>Pseudomonadati</taxon>
        <taxon>Bacteroidota</taxon>
        <taxon>Flavobacteriia</taxon>
        <taxon>Flavobacteriales</taxon>
        <taxon>Flavobacteriaceae</taxon>
        <taxon>Christiangramia</taxon>
    </lineage>
</organism>
<dbReference type="EMBL" id="JAJBZG010000001">
    <property type="protein sequence ID" value="MCB7480295.1"/>
    <property type="molecule type" value="Genomic_DNA"/>
</dbReference>
<evidence type="ECO:0000259" key="2">
    <source>
        <dbReference type="Pfam" id="PF08327"/>
    </source>
</evidence>
<name>A0A9X1LH94_9FLAO</name>
<dbReference type="RefSeq" id="WP_229338108.1">
    <property type="nucleotide sequence ID" value="NZ_JAJBZG010000001.1"/>
</dbReference>
<comment type="caution">
    <text evidence="3">The sequence shown here is derived from an EMBL/GenBank/DDBJ whole genome shotgun (WGS) entry which is preliminary data.</text>
</comment>
<evidence type="ECO:0000313" key="3">
    <source>
        <dbReference type="EMBL" id="MCB7480295.1"/>
    </source>
</evidence>